<dbReference type="Proteomes" id="UP000027121">
    <property type="component" value="Chromosome"/>
</dbReference>
<protein>
    <submittedName>
        <fullName evidence="1">Uncharacterized protein</fullName>
    </submittedName>
</protein>
<dbReference type="RefSeq" id="WP_100782273.1">
    <property type="nucleotide sequence ID" value="NZ_CP071706.1"/>
</dbReference>
<reference evidence="1 2" key="2">
    <citation type="journal article" date="2016" name="Front. Microbiol.">
        <title>When Genome-Based Approach Meets the 'Old but Good': Revealing Genes Involved in the Antibacterial Activity of Pseudomonas sp. P482 against Soft Rot Pathogens.</title>
        <authorList>
            <person name="Krzyzanowska D.M."/>
            <person name="Ossowicki A."/>
            <person name="Rajewska M."/>
            <person name="Maciag T."/>
            <person name="Jablonska M."/>
            <person name="Obuchowski M."/>
            <person name="Heeb S."/>
            <person name="Jafra S."/>
        </authorList>
    </citation>
    <scope>NUCLEOTIDE SEQUENCE [LARGE SCALE GENOMIC DNA]</scope>
    <source>
        <strain evidence="1 2">P482</strain>
    </source>
</reference>
<reference evidence="1 2" key="1">
    <citation type="journal article" date="2014" name="Genome Announc.">
        <title>Genome Sequence of Pseudomonas sp. Strain P482, a Tomato Rhizosphere Isolate with Broad-Spectrum Antimicrobial Activity.</title>
        <authorList>
            <person name="Krzyzanowska D.M."/>
            <person name="Ossowicki A."/>
            <person name="Jafra S."/>
        </authorList>
    </citation>
    <scope>NUCLEOTIDE SEQUENCE [LARGE SCALE GENOMIC DNA]</scope>
    <source>
        <strain evidence="1 2">P482</strain>
    </source>
</reference>
<accession>A0AAQ0DMV4</accession>
<keyword evidence="2" id="KW-1185">Reference proteome</keyword>
<sequence>MRNYEDMIVIFLDILGSREMSSFEEKYKIHRIFHESVKQSQDLQGTKEKEHVAYTRKLFSFSDCAYVFYKYKPDVKDSKKDLSKLFQVALLNTSVMMLRLLNEGYLVRGGVTYGSAYFDELSFFGPAVEDAYLIESTKAVTPRILIDQRFGEKIFLHEKRIYGEVFGPSSPHYKFLPKRSYIPTIVSPDQSEYILNVLYILEMEGSIQLGDALITHCELKDNVTSNLLIKIEKHKKDPHITRKLLWKKNYIESSILSLESEGKSFTRLV</sequence>
<organism evidence="1 2">
    <name type="scientific">Pseudomonas donghuensis</name>
    <dbReference type="NCBI Taxonomy" id="1163398"/>
    <lineage>
        <taxon>Bacteria</taxon>
        <taxon>Pseudomonadati</taxon>
        <taxon>Pseudomonadota</taxon>
        <taxon>Gammaproteobacteria</taxon>
        <taxon>Pseudomonadales</taxon>
        <taxon>Pseudomonadaceae</taxon>
        <taxon>Pseudomonas</taxon>
    </lineage>
</organism>
<evidence type="ECO:0000313" key="2">
    <source>
        <dbReference type="Proteomes" id="UP000027121"/>
    </source>
</evidence>
<evidence type="ECO:0000313" key="1">
    <source>
        <dbReference type="EMBL" id="QWE81258.1"/>
    </source>
</evidence>
<dbReference type="EMBL" id="CP071706">
    <property type="protein sequence ID" value="QWE81258.1"/>
    <property type="molecule type" value="Genomic_DNA"/>
</dbReference>
<gene>
    <name evidence="1" type="ORF">BV82_10770</name>
</gene>
<proteinExistence type="predicted"/>
<dbReference type="AlphaFoldDB" id="A0AAQ0DMV4"/>
<name>A0AAQ0DMV4_9PSED</name>
<dbReference type="KEGG" id="pdw:BV82_10770"/>
<dbReference type="GeneID" id="98282762"/>